<comment type="caution">
    <text evidence="1">The sequence shown here is derived from an EMBL/GenBank/DDBJ whole genome shotgun (WGS) entry which is preliminary data.</text>
</comment>
<protein>
    <submittedName>
        <fullName evidence="1">Uncharacterized protein</fullName>
    </submittedName>
</protein>
<gene>
    <name evidence="1" type="ORF">V0R62_18595</name>
</gene>
<organism evidence="1 2">
    <name type="scientific">Pseudomonas carassii</name>
    <dbReference type="NCBI Taxonomy" id="3115855"/>
    <lineage>
        <taxon>Bacteria</taxon>
        <taxon>Pseudomonadati</taxon>
        <taxon>Pseudomonadota</taxon>
        <taxon>Gammaproteobacteria</taxon>
        <taxon>Pseudomonadales</taxon>
        <taxon>Pseudomonadaceae</taxon>
        <taxon>Pseudomonas</taxon>
    </lineage>
</organism>
<name>A0ABU7HED5_9PSED</name>
<evidence type="ECO:0000313" key="1">
    <source>
        <dbReference type="EMBL" id="MEE1889680.1"/>
    </source>
</evidence>
<evidence type="ECO:0000313" key="2">
    <source>
        <dbReference type="Proteomes" id="UP001354227"/>
    </source>
</evidence>
<accession>A0ABU7HED5</accession>
<proteinExistence type="predicted"/>
<reference evidence="1" key="1">
    <citation type="submission" date="2024-01" db="EMBL/GenBank/DDBJ databases">
        <title>Unpublished Manusciprt.</title>
        <authorList>
            <person name="Duman M."/>
            <person name="Valdes E.G."/>
            <person name="Ajmi N."/>
            <person name="Altun S."/>
            <person name="Saticioglu I.B."/>
        </authorList>
    </citation>
    <scope>NUCLEOTIDE SEQUENCE</scope>
    <source>
        <strain evidence="1">137P</strain>
    </source>
</reference>
<dbReference type="EMBL" id="JAZDCT010000026">
    <property type="protein sequence ID" value="MEE1889680.1"/>
    <property type="molecule type" value="Genomic_DNA"/>
</dbReference>
<sequence>MSIEKNTPQSLEKPEIEEAPSGELNWYDLNGKNFNTIIRDLPSDAVDKELKLTWLGTTADGEELDPEYKKHTVQWPDIFNGLKIELENDLAKSVVGGSAEIYYEIAPDLKSPSLNITVIDGTPESDLKAPEVTEAIGSALSPDRVNEDGATVLIKTVAPIVEGDEILLKVVATNADGTPIKLNPKAEAGAQHTVFSIAKGLIDAITGGSLALHYTAKEKTSPTLELSVDYGIIPPELDGAIDPQKTTPVKIIIPHYEGMSGDKISLTVELPNLSYHSSTQIATGVNNLSFNVPFGVFIVAFNSSATVTYNVSRTTEGNNEKKWSSHPLLIPLTGHVTNITPPQ</sequence>
<dbReference type="Proteomes" id="UP001354227">
    <property type="component" value="Unassembled WGS sequence"/>
</dbReference>
<dbReference type="RefSeq" id="WP_330104773.1">
    <property type="nucleotide sequence ID" value="NZ_JAZDCT010000026.1"/>
</dbReference>
<keyword evidence="2" id="KW-1185">Reference proteome</keyword>